<sequence>MEIAAARVVHQRPRAAGVEPLGDDDEAGQQAITAQGRVGAIDALQLLAQRAGVVFGAQHALAEQALREDLAAELTVLGEHFGDTHSLGQRGGDDRAGRGAGDQVEVVRQAKVVASAMPLGEHLLDAFENAQRENAAQAAAVEREDALRQTVGGKMLVAGSNRIAHAALHSYRPLMHGHEVALVVEIIGGQPEEVMVFPVMGELPDSAVAAAAQAAGNHLQVAPDIRGRQIELLQTGARQWQQHLFEQLAGRYVLSVEPPQLRVETVPRGTVEIVLSDGERQL</sequence>
<comment type="caution">
    <text evidence="1">The sequence shown here is derived from an EMBL/GenBank/DDBJ whole genome shotgun (WGS) entry which is preliminary data.</text>
</comment>
<reference evidence="1 2" key="1">
    <citation type="submission" date="2014-07" db="EMBL/GenBank/DDBJ databases">
        <title>Expanding our view of genomic diversity in Candidatus Accumulibacter clades.</title>
        <authorList>
            <person name="Skennerton C.T."/>
            <person name="Barr J.J."/>
            <person name="Slater F.R."/>
            <person name="Bond P.L."/>
            <person name="Tyson G.W."/>
        </authorList>
    </citation>
    <scope>NUCLEOTIDE SEQUENCE [LARGE SCALE GENOMIC DNA]</scope>
    <source>
        <strain evidence="2">SK-01</strain>
    </source>
</reference>
<evidence type="ECO:0000313" key="2">
    <source>
        <dbReference type="Proteomes" id="UP000019812"/>
    </source>
</evidence>
<dbReference type="Proteomes" id="UP000019812">
    <property type="component" value="Unassembled WGS sequence"/>
</dbReference>
<dbReference type="EMBL" id="JDSS02000011">
    <property type="protein sequence ID" value="KFB69568.1"/>
    <property type="molecule type" value="Genomic_DNA"/>
</dbReference>
<gene>
    <name evidence="1" type="ORF">CAPSK01_000627</name>
</gene>
<protein>
    <submittedName>
        <fullName evidence="1">Uncharacterized protein</fullName>
    </submittedName>
</protein>
<evidence type="ECO:0000313" key="1">
    <source>
        <dbReference type="EMBL" id="KFB69568.1"/>
    </source>
</evidence>
<accession>A0A084Y4C4</accession>
<organism evidence="1 2">
    <name type="scientific">Candidatus Accumulibacter vicinus</name>
    <dbReference type="NCBI Taxonomy" id="2954382"/>
    <lineage>
        <taxon>Bacteria</taxon>
        <taxon>Pseudomonadati</taxon>
        <taxon>Pseudomonadota</taxon>
        <taxon>Betaproteobacteria</taxon>
        <taxon>Candidatus Accumulibacter</taxon>
    </lineage>
</organism>
<name>A0A084Y4C4_9PROT</name>
<dbReference type="AlphaFoldDB" id="A0A084Y4C4"/>
<proteinExistence type="predicted"/>